<evidence type="ECO:0000313" key="2">
    <source>
        <dbReference type="EMBL" id="QJY36174.1"/>
    </source>
</evidence>
<evidence type="ECO:0000313" key="3">
    <source>
        <dbReference type="EMBL" id="QJY38218.1"/>
    </source>
</evidence>
<organism evidence="2 4">
    <name type="scientific">Vibrio europaeus</name>
    <dbReference type="NCBI Taxonomy" id="300876"/>
    <lineage>
        <taxon>Bacteria</taxon>
        <taxon>Pseudomonadati</taxon>
        <taxon>Pseudomonadota</taxon>
        <taxon>Gammaproteobacteria</taxon>
        <taxon>Vibrionales</taxon>
        <taxon>Vibrionaceae</taxon>
        <taxon>Vibrio</taxon>
        <taxon>Vibrio oreintalis group</taxon>
    </lineage>
</organism>
<feature type="transmembrane region" description="Helical" evidence="1">
    <location>
        <begin position="28"/>
        <end position="45"/>
    </location>
</feature>
<proteinExistence type="predicted"/>
<dbReference type="Proteomes" id="UP000501443">
    <property type="component" value="Chromosome 1"/>
</dbReference>
<sequence>MPLLFWALGGFGVGSMFGVSASKGLNKLLLLVGMLAVLLYFAKGGL</sequence>
<dbReference type="Proteomes" id="UP000501443">
    <property type="component" value="Plasmid pveu"/>
</dbReference>
<geneLocation type="plasmid" evidence="4">
    <name>pveu</name>
</geneLocation>
<dbReference type="RefSeq" id="WP_171323606.1">
    <property type="nucleotide sequence ID" value="NZ_CP053541.1"/>
</dbReference>
<reference evidence="2 4" key="1">
    <citation type="submission" date="2020-05" db="EMBL/GenBank/DDBJ databases">
        <title>First description outside Europe of the emergent pathogen for shellfish aquaculture Vibrio europaeus.</title>
        <authorList>
            <person name="Dubert J."/>
            <person name="Rojas R."/>
        </authorList>
    </citation>
    <scope>NUCLEOTIDE SEQUENCE [LARGE SCALE GENOMIC DNA]</scope>
    <source>
        <strain evidence="2 4">NPI-1</strain>
        <plasmid evidence="4">pveu</plasmid>
        <plasmid evidence="3">pVEu</plasmid>
    </source>
</reference>
<evidence type="ECO:0000256" key="1">
    <source>
        <dbReference type="SAM" id="Phobius"/>
    </source>
</evidence>
<evidence type="ECO:0000313" key="4">
    <source>
        <dbReference type="Proteomes" id="UP000501443"/>
    </source>
</evidence>
<keyword evidence="3" id="KW-0614">Plasmid</keyword>
<protein>
    <submittedName>
        <fullName evidence="2">Uncharacterized protein</fullName>
    </submittedName>
</protein>
<gene>
    <name evidence="2" type="ORF">HOO69_05905</name>
    <name evidence="3" type="ORF">HOO69_16770</name>
</gene>
<geneLocation type="plasmid" evidence="3">
    <name>pVEu</name>
</geneLocation>
<accession>A0AAE7DW85</accession>
<keyword evidence="1" id="KW-0472">Membrane</keyword>
<dbReference type="EMBL" id="CP053541">
    <property type="protein sequence ID" value="QJY36174.1"/>
    <property type="molecule type" value="Genomic_DNA"/>
</dbReference>
<keyword evidence="1" id="KW-1133">Transmembrane helix</keyword>
<dbReference type="AlphaFoldDB" id="A0AAE7DW85"/>
<keyword evidence="1" id="KW-0812">Transmembrane</keyword>
<name>A0AAE7DW85_9VIBR</name>
<dbReference type="EMBL" id="CP053542">
    <property type="protein sequence ID" value="QJY38218.1"/>
    <property type="molecule type" value="Genomic_DNA"/>
</dbReference>